<dbReference type="EMBL" id="AZDY01000036">
    <property type="protein sequence ID" value="KRK83628.1"/>
    <property type="molecule type" value="Genomic_DNA"/>
</dbReference>
<dbReference type="PANTHER" id="PTHR47307:SF1">
    <property type="entry name" value="GLUTATHIONE-REGULATED POTASSIUM-EFFLUX SYSTEM ANCILLARY PROTEIN KEFG"/>
    <property type="match status" value="1"/>
</dbReference>
<dbReference type="InterPro" id="IPR029039">
    <property type="entry name" value="Flavoprotein-like_sf"/>
</dbReference>
<evidence type="ECO:0000313" key="3">
    <source>
        <dbReference type="EMBL" id="KRK83628.1"/>
    </source>
</evidence>
<dbReference type="PATRIC" id="fig|1423788.3.peg.1633"/>
<dbReference type="SUPFAM" id="SSF52218">
    <property type="entry name" value="Flavoproteins"/>
    <property type="match status" value="1"/>
</dbReference>
<comment type="caution">
    <text evidence="3">The sequence shown here is derived from an EMBL/GenBank/DDBJ whole genome shotgun (WGS) entry which is preliminary data.</text>
</comment>
<evidence type="ECO:0000313" key="4">
    <source>
        <dbReference type="Proteomes" id="UP000051515"/>
    </source>
</evidence>
<dbReference type="Pfam" id="PF02525">
    <property type="entry name" value="Flavodoxin_2"/>
    <property type="match status" value="1"/>
</dbReference>
<feature type="domain" description="Flavodoxin-like fold" evidence="2">
    <location>
        <begin position="8"/>
        <end position="165"/>
    </location>
</feature>
<dbReference type="Proteomes" id="UP000051515">
    <property type="component" value="Unassembled WGS sequence"/>
</dbReference>
<dbReference type="GO" id="GO:0010181">
    <property type="term" value="F:FMN binding"/>
    <property type="evidence" value="ECO:0007669"/>
    <property type="project" value="TreeGrafter"/>
</dbReference>
<gene>
    <name evidence="3" type="ORF">FC78_GL001585</name>
</gene>
<proteinExistence type="predicted"/>
<dbReference type="InterPro" id="IPR003680">
    <property type="entry name" value="Flavodoxin_fold"/>
</dbReference>
<evidence type="ECO:0000256" key="1">
    <source>
        <dbReference type="ARBA" id="ARBA00023002"/>
    </source>
</evidence>
<dbReference type="PANTHER" id="PTHR47307">
    <property type="entry name" value="GLUTATHIONE-REGULATED POTASSIUM-EFFLUX SYSTEM ANCILLARY PROTEIN KEFG"/>
    <property type="match status" value="1"/>
</dbReference>
<organism evidence="3 4">
    <name type="scientific">Companilactobacillus bobalius DSM 19674</name>
    <dbReference type="NCBI Taxonomy" id="1423788"/>
    <lineage>
        <taxon>Bacteria</taxon>
        <taxon>Bacillati</taxon>
        <taxon>Bacillota</taxon>
        <taxon>Bacilli</taxon>
        <taxon>Lactobacillales</taxon>
        <taxon>Lactobacillaceae</taxon>
        <taxon>Companilactobacillus</taxon>
        <taxon>Companilactobacillus bobalius</taxon>
    </lineage>
</organism>
<dbReference type="Gene3D" id="3.40.50.360">
    <property type="match status" value="1"/>
</dbReference>
<keyword evidence="4" id="KW-1185">Reference proteome</keyword>
<dbReference type="GO" id="GO:0009055">
    <property type="term" value="F:electron transfer activity"/>
    <property type="evidence" value="ECO:0007669"/>
    <property type="project" value="TreeGrafter"/>
</dbReference>
<dbReference type="STRING" id="1423788.FC78_GL001585"/>
<dbReference type="InterPro" id="IPR046980">
    <property type="entry name" value="KefG/KefF"/>
</dbReference>
<name>A0A0R1KJV0_9LACO</name>
<sequence>MIGDVNLKTLIIVSHPEINNSQTQQFLMQGAKLFDVTWHHVEGLKKIDVDNEQKLLRDADRIIFQFPLYWYAAPAGLKDWEDKVLTRNFIYGDGNDNLRDKEFGIVVSTGMPLKEFRRGGTENITIDQIMAPLRAIADRAKMQNLPVFVISQFQYLKEEQQMQILIDYQRYLTQKYPDTLDNRQEWFEQEFADRLKTFDETNCTECETILNTFIQQKEDLSQLKSTISLIKQGEDE</sequence>
<keyword evidence="1" id="KW-0560">Oxidoreductase</keyword>
<accession>A0A0R1KJV0</accession>
<evidence type="ECO:0000259" key="2">
    <source>
        <dbReference type="Pfam" id="PF02525"/>
    </source>
</evidence>
<reference evidence="3 4" key="1">
    <citation type="journal article" date="2015" name="Genome Announc.">
        <title>Expanding the biotechnology potential of lactobacilli through comparative genomics of 213 strains and associated genera.</title>
        <authorList>
            <person name="Sun Z."/>
            <person name="Harris H.M."/>
            <person name="McCann A."/>
            <person name="Guo C."/>
            <person name="Argimon S."/>
            <person name="Zhang W."/>
            <person name="Yang X."/>
            <person name="Jeffery I.B."/>
            <person name="Cooney J.C."/>
            <person name="Kagawa T.F."/>
            <person name="Liu W."/>
            <person name="Song Y."/>
            <person name="Salvetti E."/>
            <person name="Wrobel A."/>
            <person name="Rasinkangas P."/>
            <person name="Parkhill J."/>
            <person name="Rea M.C."/>
            <person name="O'Sullivan O."/>
            <person name="Ritari J."/>
            <person name="Douillard F.P."/>
            <person name="Paul Ross R."/>
            <person name="Yang R."/>
            <person name="Briner A.E."/>
            <person name="Felis G.E."/>
            <person name="de Vos W.M."/>
            <person name="Barrangou R."/>
            <person name="Klaenhammer T.R."/>
            <person name="Caufield P.W."/>
            <person name="Cui Y."/>
            <person name="Zhang H."/>
            <person name="O'Toole P.W."/>
        </authorList>
    </citation>
    <scope>NUCLEOTIDE SEQUENCE [LARGE SCALE GENOMIC DNA]</scope>
    <source>
        <strain evidence="3 4">DSM 19674</strain>
    </source>
</reference>
<protein>
    <submittedName>
        <fullName evidence="3">NADPH-quinone reductase (Modulator of drug activity B)</fullName>
    </submittedName>
</protein>
<dbReference type="GO" id="GO:0003955">
    <property type="term" value="F:NAD(P)H dehydrogenase (quinone) activity"/>
    <property type="evidence" value="ECO:0007669"/>
    <property type="project" value="TreeGrafter"/>
</dbReference>
<dbReference type="AlphaFoldDB" id="A0A0R1KJV0"/>